<dbReference type="GO" id="GO:0004674">
    <property type="term" value="F:protein serine/threonine kinase activity"/>
    <property type="evidence" value="ECO:0007669"/>
    <property type="project" value="UniProtKB-KW"/>
</dbReference>
<dbReference type="Proteomes" id="UP000662747">
    <property type="component" value="Chromosome"/>
</dbReference>
<comment type="similarity">
    <text evidence="1">Belongs to the protein kinase superfamily. NEK Ser/Thr protein kinase family. NIMA subfamily.</text>
</comment>
<evidence type="ECO:0000313" key="11">
    <source>
        <dbReference type="Proteomes" id="UP000662747"/>
    </source>
</evidence>
<evidence type="ECO:0000256" key="7">
    <source>
        <dbReference type="PROSITE-ProRule" id="PRU10141"/>
    </source>
</evidence>
<sequence length="660" mass="70764">MSPRLHPVVPPGTDIGGYLVEEKLGAGGFGAVYRARRGGRLSALKLIPLWGLAEWAEREVAILLRLKHSNLVRIRGHGQWPDEAPQYFFIVMDYVEGRRLDAWAKEENPSAREVVLKVRGVARGLGAAHRAKVVHRDLKESNVIERASDGEAVVVDFGAGGYESAPSITGGVLPPGTPEYRAPEAWRFQQEHGDERGRSYQPGPSDDLYSLGVVLYWLLTGRQPFLPDEAAGVEAVLNRAPKPPHVLNPRVPEALSAVCMRLLAKVPEERHPDADALCAELEALLAQADESWDVKLCDAYGPDTATTLAEVPHAGEDELVQWLKKRKARPRRGPRPPQGEGAHDPDSNAVAIQAELPPPAHARPVPSPAPHPARARHFNALRMAIGMGLLVGMSVGVLVLARNLTPSPAPAARHGLERHPNVAMDSPPASSAFALASWAPGQEVAAPWLPPEADAAAAALDGASTLAAVALSATLSEEKASVKMKKNTGVSPDPQRPRVGAVGKALGLGVAGCMAMACPGPAPQVRPTPPPEDCPTGAVEAMEELGLFTREKPLTTFHLSAIDASNIKVREGTTTVRMGEQWGRMPPGTLFSGQLLVGPERVYGRLTEARTLKNERIPVCVQFVDPKDGRIGLLKMEPTSDSGTAIVYSSLDLKAVRRFE</sequence>
<dbReference type="InterPro" id="IPR011009">
    <property type="entry name" value="Kinase-like_dom_sf"/>
</dbReference>
<dbReference type="InterPro" id="IPR050660">
    <property type="entry name" value="NEK_Ser/Thr_kinase"/>
</dbReference>
<dbReference type="PANTHER" id="PTHR43671">
    <property type="entry name" value="SERINE/THREONINE-PROTEIN KINASE NEK"/>
    <property type="match status" value="1"/>
</dbReference>
<dbReference type="SUPFAM" id="SSF56112">
    <property type="entry name" value="Protein kinase-like (PK-like)"/>
    <property type="match status" value="1"/>
</dbReference>
<evidence type="ECO:0000256" key="3">
    <source>
        <dbReference type="ARBA" id="ARBA00022679"/>
    </source>
</evidence>
<evidence type="ECO:0000256" key="1">
    <source>
        <dbReference type="ARBA" id="ARBA00010886"/>
    </source>
</evidence>
<dbReference type="Pfam" id="PF00069">
    <property type="entry name" value="Pkinase"/>
    <property type="match status" value="1"/>
</dbReference>
<gene>
    <name evidence="10" type="ORF">JY651_23445</name>
</gene>
<keyword evidence="4 7" id="KW-0547">Nucleotide-binding</keyword>
<dbReference type="InterPro" id="IPR017441">
    <property type="entry name" value="Protein_kinase_ATP_BS"/>
</dbReference>
<evidence type="ECO:0000256" key="2">
    <source>
        <dbReference type="ARBA" id="ARBA00012513"/>
    </source>
</evidence>
<evidence type="ECO:0000256" key="5">
    <source>
        <dbReference type="ARBA" id="ARBA00022777"/>
    </source>
</evidence>
<feature type="compositionally biased region" description="Basic residues" evidence="8">
    <location>
        <begin position="325"/>
        <end position="334"/>
    </location>
</feature>
<feature type="binding site" evidence="7">
    <location>
        <position position="45"/>
    </location>
    <ligand>
        <name>ATP</name>
        <dbReference type="ChEBI" id="CHEBI:30616"/>
    </ligand>
</feature>
<dbReference type="InterPro" id="IPR000719">
    <property type="entry name" value="Prot_kinase_dom"/>
</dbReference>
<keyword evidence="11" id="KW-1185">Reference proteome</keyword>
<evidence type="ECO:0000259" key="9">
    <source>
        <dbReference type="PROSITE" id="PS50011"/>
    </source>
</evidence>
<dbReference type="EMBL" id="CP071090">
    <property type="protein sequence ID" value="QSQ27680.1"/>
    <property type="molecule type" value="Genomic_DNA"/>
</dbReference>
<dbReference type="SMART" id="SM00220">
    <property type="entry name" value="S_TKc"/>
    <property type="match status" value="1"/>
</dbReference>
<dbReference type="EC" id="2.7.11.1" evidence="2"/>
<keyword evidence="3" id="KW-0808">Transferase</keyword>
<reference evidence="10 11" key="1">
    <citation type="submission" date="2021-02" db="EMBL/GenBank/DDBJ databases">
        <title>De Novo genome assembly of isolated myxobacteria.</title>
        <authorList>
            <person name="Stevens D.C."/>
        </authorList>
    </citation>
    <scope>NUCLEOTIDE SEQUENCE [LARGE SCALE GENOMIC DNA]</scope>
    <source>
        <strain evidence="11">SCPEA02</strain>
    </source>
</reference>
<keyword evidence="5 10" id="KW-0418">Kinase</keyword>
<evidence type="ECO:0000256" key="6">
    <source>
        <dbReference type="ARBA" id="ARBA00022840"/>
    </source>
</evidence>
<evidence type="ECO:0000313" key="10">
    <source>
        <dbReference type="EMBL" id="QSQ27680.1"/>
    </source>
</evidence>
<proteinExistence type="inferred from homology"/>
<feature type="domain" description="Protein kinase" evidence="9">
    <location>
        <begin position="18"/>
        <end position="285"/>
    </location>
</feature>
<protein>
    <recommendedName>
        <fullName evidence="2">non-specific serine/threonine protein kinase</fullName>
        <ecNumber evidence="2">2.7.11.1</ecNumber>
    </recommendedName>
</protein>
<dbReference type="CDD" id="cd14014">
    <property type="entry name" value="STKc_PknB_like"/>
    <property type="match status" value="1"/>
</dbReference>
<dbReference type="PROSITE" id="PS50011">
    <property type="entry name" value="PROTEIN_KINASE_DOM"/>
    <property type="match status" value="1"/>
</dbReference>
<accession>A0ABX7PB53</accession>
<dbReference type="PROSITE" id="PS00107">
    <property type="entry name" value="PROTEIN_KINASE_ATP"/>
    <property type="match status" value="1"/>
</dbReference>
<dbReference type="Gene3D" id="3.30.200.20">
    <property type="entry name" value="Phosphorylase Kinase, domain 1"/>
    <property type="match status" value="1"/>
</dbReference>
<organism evidence="10 11">
    <name type="scientific">Pyxidicoccus parkwayensis</name>
    <dbReference type="NCBI Taxonomy" id="2813578"/>
    <lineage>
        <taxon>Bacteria</taxon>
        <taxon>Pseudomonadati</taxon>
        <taxon>Myxococcota</taxon>
        <taxon>Myxococcia</taxon>
        <taxon>Myxococcales</taxon>
        <taxon>Cystobacterineae</taxon>
        <taxon>Myxococcaceae</taxon>
        <taxon>Pyxidicoccus</taxon>
    </lineage>
</organism>
<dbReference type="Gene3D" id="1.10.510.10">
    <property type="entry name" value="Transferase(Phosphotransferase) domain 1"/>
    <property type="match status" value="1"/>
</dbReference>
<evidence type="ECO:0000256" key="8">
    <source>
        <dbReference type="SAM" id="MobiDB-lite"/>
    </source>
</evidence>
<evidence type="ECO:0000256" key="4">
    <source>
        <dbReference type="ARBA" id="ARBA00022741"/>
    </source>
</evidence>
<dbReference type="PANTHER" id="PTHR43671:SF13">
    <property type="entry name" value="SERINE_THREONINE-PROTEIN KINASE NEK2"/>
    <property type="match status" value="1"/>
</dbReference>
<keyword evidence="6 7" id="KW-0067">ATP-binding</keyword>
<dbReference type="RefSeq" id="WP_206729199.1">
    <property type="nucleotide sequence ID" value="NZ_CP071090.1"/>
</dbReference>
<keyword evidence="10" id="KW-0723">Serine/threonine-protein kinase</keyword>
<feature type="region of interest" description="Disordered" evidence="8">
    <location>
        <begin position="325"/>
        <end position="346"/>
    </location>
</feature>
<name>A0ABX7PB53_9BACT</name>